<comment type="caution">
    <text evidence="1">The sequence shown here is derived from an EMBL/GenBank/DDBJ whole genome shotgun (WGS) entry which is preliminary data.</text>
</comment>
<feature type="non-terminal residue" evidence="1">
    <location>
        <position position="84"/>
    </location>
</feature>
<reference evidence="1 2" key="1">
    <citation type="journal article" date="2020" name="Insects">
        <title>Bacteria Belonging to Pseudomonas typographi sp. nov. from the Bark Beetle Ips typographus Have Genomic Potential to Aid in the Host Ecology.</title>
        <authorList>
            <person name="Peral-Aranega E."/>
            <person name="Saati-Santamaria Z."/>
            <person name="Kolarik M."/>
            <person name="Rivas R."/>
            <person name="Garcia-Fraile P."/>
        </authorList>
    </citation>
    <scope>NUCLEOTIDE SEQUENCE [LARGE SCALE GENOMIC DNA]</scope>
    <source>
        <strain evidence="1 2">CA3A</strain>
    </source>
</reference>
<accession>A0ABR7ZAK2</accession>
<dbReference type="RefSeq" id="WP_190427771.1">
    <property type="nucleotide sequence ID" value="NZ_JAAOCA010000185.1"/>
</dbReference>
<evidence type="ECO:0000313" key="1">
    <source>
        <dbReference type="EMBL" id="MBD1602585.1"/>
    </source>
</evidence>
<gene>
    <name evidence="1" type="ORF">HAQ05_28380</name>
</gene>
<dbReference type="Proteomes" id="UP000805841">
    <property type="component" value="Unassembled WGS sequence"/>
</dbReference>
<keyword evidence="2" id="KW-1185">Reference proteome</keyword>
<feature type="non-terminal residue" evidence="1">
    <location>
        <position position="1"/>
    </location>
</feature>
<sequence>QKAAAMVKWSEAEAESIKAVGEEYSKLQGMLQTGLVGPRSNAAGTSAYQEYSKQLNELYTAGKDLSPVLEKMKTDARVPASVVD</sequence>
<proteinExistence type="predicted"/>
<name>A0ABR7ZAK2_9PSED</name>
<evidence type="ECO:0000313" key="2">
    <source>
        <dbReference type="Proteomes" id="UP000805841"/>
    </source>
</evidence>
<protein>
    <submittedName>
        <fullName evidence="1">Uncharacterized protein</fullName>
    </submittedName>
</protein>
<dbReference type="EMBL" id="JAAOCA010000185">
    <property type="protein sequence ID" value="MBD1602585.1"/>
    <property type="molecule type" value="Genomic_DNA"/>
</dbReference>
<organism evidence="1 2">
    <name type="scientific">Pseudomonas typographi</name>
    <dbReference type="NCBI Taxonomy" id="2715964"/>
    <lineage>
        <taxon>Bacteria</taxon>
        <taxon>Pseudomonadati</taxon>
        <taxon>Pseudomonadota</taxon>
        <taxon>Gammaproteobacteria</taxon>
        <taxon>Pseudomonadales</taxon>
        <taxon>Pseudomonadaceae</taxon>
        <taxon>Pseudomonas</taxon>
    </lineage>
</organism>